<dbReference type="PANTHER" id="PTHR32089:SF112">
    <property type="entry name" value="LYSOZYME-LIKE PROTEIN-RELATED"/>
    <property type="match status" value="1"/>
</dbReference>
<dbReference type="Gene3D" id="1.10.287.950">
    <property type="entry name" value="Methyl-accepting chemotaxis protein"/>
    <property type="match status" value="1"/>
</dbReference>
<accession>A0A521G494</accession>
<dbReference type="InterPro" id="IPR003660">
    <property type="entry name" value="HAMP_dom"/>
</dbReference>
<dbReference type="CDD" id="cd11386">
    <property type="entry name" value="MCP_signal"/>
    <property type="match status" value="1"/>
</dbReference>
<dbReference type="GO" id="GO:0007165">
    <property type="term" value="P:signal transduction"/>
    <property type="evidence" value="ECO:0007669"/>
    <property type="project" value="UniProtKB-KW"/>
</dbReference>
<reference evidence="7" key="1">
    <citation type="submission" date="2017-07" db="EMBL/GenBank/DDBJ databases">
        <title>The cable genome - Insights into the physiology and evolution of filamentous bacteria capable of sulfide oxidation via long distance electron transfer.</title>
        <authorList>
            <person name="Thorup C."/>
            <person name="Bjerg J.T."/>
            <person name="Schreiber L."/>
            <person name="Nielsen L.P."/>
            <person name="Kjeldsen K.U."/>
            <person name="Boesen T."/>
            <person name="Boggild A."/>
            <person name="Meysman F."/>
            <person name="Geelhoed J."/>
            <person name="Schramm A."/>
        </authorList>
    </citation>
    <scope>NUCLEOTIDE SEQUENCE [LARGE SCALE GENOMIC DNA]</scope>
    <source>
        <strain evidence="7">GS</strain>
    </source>
</reference>
<gene>
    <name evidence="7" type="ORF">CDV28_10432</name>
</gene>
<keyword evidence="4" id="KW-0812">Transmembrane</keyword>
<keyword evidence="4" id="KW-1133">Transmembrane helix</keyword>
<dbReference type="PROSITE" id="PS50885">
    <property type="entry name" value="HAMP"/>
    <property type="match status" value="2"/>
</dbReference>
<dbReference type="AlphaFoldDB" id="A0A521G494"/>
<dbReference type="Proteomes" id="UP000316238">
    <property type="component" value="Unassembled WGS sequence"/>
</dbReference>
<protein>
    <submittedName>
        <fullName evidence="7">Methyl-accepting chemotaxis protein</fullName>
    </submittedName>
</protein>
<keyword evidence="1 3" id="KW-0807">Transducer</keyword>
<keyword evidence="8" id="KW-1185">Reference proteome</keyword>
<dbReference type="SMART" id="SM00283">
    <property type="entry name" value="MA"/>
    <property type="match status" value="1"/>
</dbReference>
<dbReference type="CDD" id="cd06225">
    <property type="entry name" value="HAMP"/>
    <property type="match status" value="2"/>
</dbReference>
<proteinExistence type="inferred from homology"/>
<evidence type="ECO:0000256" key="1">
    <source>
        <dbReference type="ARBA" id="ARBA00023224"/>
    </source>
</evidence>
<dbReference type="GO" id="GO:0016020">
    <property type="term" value="C:membrane"/>
    <property type="evidence" value="ECO:0007669"/>
    <property type="project" value="InterPro"/>
</dbReference>
<feature type="domain" description="HAMP" evidence="6">
    <location>
        <begin position="673"/>
        <end position="724"/>
    </location>
</feature>
<dbReference type="InterPro" id="IPR004089">
    <property type="entry name" value="MCPsignal_dom"/>
</dbReference>
<feature type="domain" description="HAMP" evidence="6">
    <location>
        <begin position="614"/>
        <end position="666"/>
    </location>
</feature>
<evidence type="ECO:0000256" key="4">
    <source>
        <dbReference type="SAM" id="Phobius"/>
    </source>
</evidence>
<name>A0A521G494_9BACT</name>
<evidence type="ECO:0000313" key="7">
    <source>
        <dbReference type="EMBL" id="TAA75691.1"/>
    </source>
</evidence>
<sequence length="1006" mass="109818">MANVLKRKAAEQILSRLKAANLKGLFTLGRSIKGKLLFWLLLISLVPMAVIALFSWRYSASALQQQSFENLETTLAFQHQALHQYFTEQEKTLKNISETMQLLQNEAHIKLAAVRDLQKKQIIDYFQMRYQNTQAFANNPEQKKMFTGFIKDASTEMDSAFAEYLTNWLEQRDFSALVLLSPDGKVLYSTDKDMTRGEVVKEKTAEWNALQKGIQETAFIDYSPSSFHAEHTDKMVAYFSTPFTIEGKLEGVLLFGLKGNALDDITKNPPGLGDKGESYLVGVDGMFRSNSAYFAEPTLANPAFVVDTESVVYALSGESGEETTNNYRGDYVLSSYTSVEIYGTTWVLIVDLDQADAVAPKRKVADKETDHLSELAAHYGFPDLYLINPDGYIFYSAKKQADFLTNMLSGPYKDTNFGGTVAKAVTSKEIAISDYDFYAPAGDKPAAFLVAPILSNKQEIIMFAALQIPIDQINAVMDIRSRFEEGSKHQTGAETAIADTYLIGSDHLWRSESSNAKKYGVEKTLLNPKAKVATEAVTEALSGKDNTKIIVNGAGESVLSSWAQFKYKDLTWAIISEVSEDAVHQPVTNLLKIIGVTVLSAAALIAVVSLLVAGGVTRQVKEIVQVMSKVEKGDYSMQAKVTSKDELGRLAGDFNTMTGTIQNLIQTRQEEHDKLNNSIIQLLEEITQLADGDLTIRATVTDDVIGTLADSLNMMLDELGRAFRRIKDSAEQVGSTANVLSSSTGELADQNNTQSQLLNEAVQKISLLTAEIRGAAEKAGQSAGTSKISSQVAEDGATAVRETSHSMEAIRSNVQNTARAIKRLGESSQEISDFARTINEISDRTSILALNASIQAAAAGEEGRGFAVVAEEIQRLAERAAVSTRQIETLIRNILGEITEAGVSMDASIQEVVQGTKLSQNALAKLEEITTRSNEVAELIEGVASASKEQADTTAALASKMTDIGRVSLETAQETMGASISMREMAAMGDDMLQAVAVFKLEKESR</sequence>
<evidence type="ECO:0000259" key="5">
    <source>
        <dbReference type="PROSITE" id="PS50111"/>
    </source>
</evidence>
<dbReference type="PROSITE" id="PS50111">
    <property type="entry name" value="CHEMOTAXIS_TRANSDUC_2"/>
    <property type="match status" value="1"/>
</dbReference>
<organism evidence="7 8">
    <name type="scientific">Candidatus Electronema aureum</name>
    <dbReference type="NCBI Taxonomy" id="2005002"/>
    <lineage>
        <taxon>Bacteria</taxon>
        <taxon>Pseudomonadati</taxon>
        <taxon>Thermodesulfobacteriota</taxon>
        <taxon>Desulfobulbia</taxon>
        <taxon>Desulfobulbales</taxon>
        <taxon>Desulfobulbaceae</taxon>
        <taxon>Candidatus Electronema</taxon>
    </lineage>
</organism>
<evidence type="ECO:0000256" key="2">
    <source>
        <dbReference type="ARBA" id="ARBA00029447"/>
    </source>
</evidence>
<dbReference type="EMBL" id="NQJD01000004">
    <property type="protein sequence ID" value="TAA75691.1"/>
    <property type="molecule type" value="Genomic_DNA"/>
</dbReference>
<dbReference type="Pfam" id="PF00015">
    <property type="entry name" value="MCPsignal"/>
    <property type="match status" value="1"/>
</dbReference>
<keyword evidence="4" id="KW-0472">Membrane</keyword>
<feature type="domain" description="Methyl-accepting transducer" evidence="5">
    <location>
        <begin position="729"/>
        <end position="965"/>
    </location>
</feature>
<evidence type="ECO:0000313" key="8">
    <source>
        <dbReference type="Proteomes" id="UP000316238"/>
    </source>
</evidence>
<evidence type="ECO:0000259" key="6">
    <source>
        <dbReference type="PROSITE" id="PS50885"/>
    </source>
</evidence>
<feature type="transmembrane region" description="Helical" evidence="4">
    <location>
        <begin position="36"/>
        <end position="56"/>
    </location>
</feature>
<comment type="similarity">
    <text evidence="2">Belongs to the methyl-accepting chemotaxis (MCP) protein family.</text>
</comment>
<evidence type="ECO:0000256" key="3">
    <source>
        <dbReference type="PROSITE-ProRule" id="PRU00284"/>
    </source>
</evidence>
<comment type="caution">
    <text evidence="7">The sequence shown here is derived from an EMBL/GenBank/DDBJ whole genome shotgun (WGS) entry which is preliminary data.</text>
</comment>
<dbReference type="SMART" id="SM00304">
    <property type="entry name" value="HAMP"/>
    <property type="match status" value="2"/>
</dbReference>
<dbReference type="Gene3D" id="6.10.340.10">
    <property type="match status" value="1"/>
</dbReference>
<dbReference type="PANTHER" id="PTHR32089">
    <property type="entry name" value="METHYL-ACCEPTING CHEMOTAXIS PROTEIN MCPB"/>
    <property type="match status" value="1"/>
</dbReference>
<dbReference type="SUPFAM" id="SSF58104">
    <property type="entry name" value="Methyl-accepting chemotaxis protein (MCP) signaling domain"/>
    <property type="match status" value="1"/>
</dbReference>
<dbReference type="Pfam" id="PF00672">
    <property type="entry name" value="HAMP"/>
    <property type="match status" value="2"/>
</dbReference>